<gene>
    <name evidence="2" type="ORF">OXX778_LOCUS10139</name>
</gene>
<comment type="caution">
    <text evidence="2">The sequence shown here is derived from an EMBL/GenBank/DDBJ whole genome shotgun (WGS) entry which is preliminary data.</text>
</comment>
<protein>
    <recommendedName>
        <fullName evidence="4">Transmembrane protein</fullName>
    </recommendedName>
</protein>
<keyword evidence="1" id="KW-1133">Transmembrane helix</keyword>
<evidence type="ECO:0000313" key="2">
    <source>
        <dbReference type="EMBL" id="CAF0875261.1"/>
    </source>
</evidence>
<keyword evidence="3" id="KW-1185">Reference proteome</keyword>
<dbReference type="OrthoDB" id="10040543at2759"/>
<dbReference type="AlphaFoldDB" id="A0A813XFB2"/>
<dbReference type="Proteomes" id="UP000663879">
    <property type="component" value="Unassembled WGS sequence"/>
</dbReference>
<organism evidence="2 3">
    <name type="scientific">Brachionus calyciflorus</name>
    <dbReference type="NCBI Taxonomy" id="104777"/>
    <lineage>
        <taxon>Eukaryota</taxon>
        <taxon>Metazoa</taxon>
        <taxon>Spiralia</taxon>
        <taxon>Gnathifera</taxon>
        <taxon>Rotifera</taxon>
        <taxon>Eurotatoria</taxon>
        <taxon>Monogononta</taxon>
        <taxon>Pseudotrocha</taxon>
        <taxon>Ploima</taxon>
        <taxon>Brachionidae</taxon>
        <taxon>Brachionus</taxon>
    </lineage>
</organism>
<evidence type="ECO:0000256" key="1">
    <source>
        <dbReference type="SAM" id="Phobius"/>
    </source>
</evidence>
<proteinExistence type="predicted"/>
<sequence>MDEKQKIKNTNQKSNKSNEFLSFKSKIYVCSLILSIMFVSLNACDIWKASECQGQPSTAEEELMKSDDYTKEQLYKYCDKGKAYVDCVNSKLKCCDLKLELRGSLQAYEKTLEKVAWKLGPYCAGLGGSNVIKYKCRTTTRGTTTTATKSTKSTLAPCQIEKAGEECTHYIDGRVKFEESWNVYDKMQWCRDAIDYVNCANQFLINCNISSLKNDADQLQSFIDFVTKSANVHCPGGITGCEDNTNDVRCRLGIRYFVGEYNTNNANNNIKKFQIFYSFLSTFFVYFSFLVFKNF</sequence>
<dbReference type="EMBL" id="CAJNOC010001568">
    <property type="protein sequence ID" value="CAF0875261.1"/>
    <property type="molecule type" value="Genomic_DNA"/>
</dbReference>
<keyword evidence="1" id="KW-0812">Transmembrane</keyword>
<reference evidence="2" key="1">
    <citation type="submission" date="2021-02" db="EMBL/GenBank/DDBJ databases">
        <authorList>
            <person name="Nowell W R."/>
        </authorList>
    </citation>
    <scope>NUCLEOTIDE SEQUENCE</scope>
    <source>
        <strain evidence="2">Ploen Becks lab</strain>
    </source>
</reference>
<accession>A0A813XFB2</accession>
<name>A0A813XFB2_9BILA</name>
<keyword evidence="1" id="KW-0472">Membrane</keyword>
<evidence type="ECO:0000313" key="3">
    <source>
        <dbReference type="Proteomes" id="UP000663879"/>
    </source>
</evidence>
<evidence type="ECO:0008006" key="4">
    <source>
        <dbReference type="Google" id="ProtNLM"/>
    </source>
</evidence>
<feature type="transmembrane region" description="Helical" evidence="1">
    <location>
        <begin position="275"/>
        <end position="292"/>
    </location>
</feature>